<feature type="compositionally biased region" description="Low complexity" evidence="2">
    <location>
        <begin position="60"/>
        <end position="77"/>
    </location>
</feature>
<dbReference type="AlphaFoldDB" id="A0A2I2FDK7"/>
<dbReference type="STRING" id="41067.A0A2I2FDK7"/>
<dbReference type="RefSeq" id="XP_024672696.1">
    <property type="nucleotide sequence ID" value="XM_024812383.1"/>
</dbReference>
<proteinExistence type="predicted"/>
<evidence type="ECO:0000313" key="3">
    <source>
        <dbReference type="EMBL" id="PLB38684.1"/>
    </source>
</evidence>
<feature type="compositionally biased region" description="Basic and acidic residues" evidence="2">
    <location>
        <begin position="428"/>
        <end position="437"/>
    </location>
</feature>
<reference evidence="3 4" key="1">
    <citation type="submission" date="2017-12" db="EMBL/GenBank/DDBJ databases">
        <authorList>
            <consortium name="DOE Joint Genome Institute"/>
            <person name="Haridas S."/>
            <person name="Kjaerbolling I."/>
            <person name="Vesth T.C."/>
            <person name="Frisvad J.C."/>
            <person name="Nybo J.L."/>
            <person name="Theobald S."/>
            <person name="Kuo A."/>
            <person name="Bowyer P."/>
            <person name="Matsuda Y."/>
            <person name="Mondo S."/>
            <person name="Lyhne E.K."/>
            <person name="Kogle M.E."/>
            <person name="Clum A."/>
            <person name="Lipzen A."/>
            <person name="Salamov A."/>
            <person name="Ngan C.Y."/>
            <person name="Daum C."/>
            <person name="Chiniquy J."/>
            <person name="Barry K."/>
            <person name="LaButti K."/>
            <person name="Simmons B.A."/>
            <person name="Magnuson J.K."/>
            <person name="Mortensen U.H."/>
            <person name="Larsen T.O."/>
            <person name="Grigoriev I.V."/>
            <person name="Baker S.E."/>
            <person name="Andersen M.R."/>
            <person name="Nordberg H.P."/>
            <person name="Cantor M.N."/>
            <person name="Hua S.X."/>
        </authorList>
    </citation>
    <scope>NUCLEOTIDE SEQUENCE [LARGE SCALE GENOMIC DNA]</scope>
    <source>
        <strain evidence="3 4">CBS 102.13</strain>
    </source>
</reference>
<feature type="region of interest" description="Disordered" evidence="2">
    <location>
        <begin position="390"/>
        <end position="460"/>
    </location>
</feature>
<dbReference type="EMBL" id="KZ559134">
    <property type="protein sequence ID" value="PLB38684.1"/>
    <property type="molecule type" value="Genomic_DNA"/>
</dbReference>
<dbReference type="GeneID" id="36519543"/>
<sequence length="460" mass="51746">MSTLLPPTLNQSLQTLPASSLNTYQDPLLYIGRQAKHIQRNLQVLIDAQSEGLLAGLTDSPQQSVSSPSNGSFSPTPDSSRTLTAPSTVPVRQPKREKIGLRAAREGIFKSIYDLLKLREEEREVLTFRVGERKDALKDIDGFCKKQAGLEEAILTIENDRESQRSRELREEEHRLEADIHELENKLSQMKARHRQVTQELSHVENTVESKLSSYKASLSILESDIHQFLASPPVGPQATDQNEQTFYSLNPQRRTLNMAQEYWKEEQSALRRRQGEVDSEIAALEEGGGVWKQVVWEVSGFERRLKTAMRRSVQTQSQLLQPSGPSGSKSEEDNVRGILEDLGSTAERVGQHLRLAESKDWRLLVCCIATELEALREARGLLLNAFGVSDESEDEKGKEPRAHSETDRDIDSWADPLGVDNPEPPEDLLRDTDAHSHSTGFKSEDEDDEPDPAWLLPET</sequence>
<organism evidence="3 4">
    <name type="scientific">Aspergillus candidus</name>
    <dbReference type="NCBI Taxonomy" id="41067"/>
    <lineage>
        <taxon>Eukaryota</taxon>
        <taxon>Fungi</taxon>
        <taxon>Dikarya</taxon>
        <taxon>Ascomycota</taxon>
        <taxon>Pezizomycotina</taxon>
        <taxon>Eurotiomycetes</taxon>
        <taxon>Eurotiomycetidae</taxon>
        <taxon>Eurotiales</taxon>
        <taxon>Aspergillaceae</taxon>
        <taxon>Aspergillus</taxon>
        <taxon>Aspergillus subgen. Circumdati</taxon>
    </lineage>
</organism>
<gene>
    <name evidence="3" type="ORF">BDW47DRAFT_104681</name>
</gene>
<name>A0A2I2FDK7_ASPCN</name>
<dbReference type="OrthoDB" id="5342758at2759"/>
<evidence type="ECO:0000256" key="1">
    <source>
        <dbReference type="SAM" id="Coils"/>
    </source>
</evidence>
<keyword evidence="4" id="KW-1185">Reference proteome</keyword>
<keyword evidence="1" id="KW-0175">Coiled coil</keyword>
<accession>A0A2I2FDK7</accession>
<evidence type="ECO:0000313" key="4">
    <source>
        <dbReference type="Proteomes" id="UP000234585"/>
    </source>
</evidence>
<feature type="region of interest" description="Disordered" evidence="2">
    <location>
        <begin position="313"/>
        <end position="334"/>
    </location>
</feature>
<evidence type="ECO:0000256" key="2">
    <source>
        <dbReference type="SAM" id="MobiDB-lite"/>
    </source>
</evidence>
<feature type="region of interest" description="Disordered" evidence="2">
    <location>
        <begin position="58"/>
        <end position="97"/>
    </location>
</feature>
<feature type="compositionally biased region" description="Polar residues" evidence="2">
    <location>
        <begin position="78"/>
        <end position="87"/>
    </location>
</feature>
<dbReference type="Proteomes" id="UP000234585">
    <property type="component" value="Unassembled WGS sequence"/>
</dbReference>
<feature type="coiled-coil region" evidence="1">
    <location>
        <begin position="159"/>
        <end position="207"/>
    </location>
</feature>
<feature type="compositionally biased region" description="Polar residues" evidence="2">
    <location>
        <begin position="313"/>
        <end position="329"/>
    </location>
</feature>
<evidence type="ECO:0008006" key="5">
    <source>
        <dbReference type="Google" id="ProtNLM"/>
    </source>
</evidence>
<feature type="compositionally biased region" description="Basic and acidic residues" evidence="2">
    <location>
        <begin position="396"/>
        <end position="412"/>
    </location>
</feature>
<protein>
    <recommendedName>
        <fullName evidence="5">Autophagy-related protein Atg28</fullName>
    </recommendedName>
</protein>